<dbReference type="Pfam" id="PF02384">
    <property type="entry name" value="N6_Mtase"/>
    <property type="match status" value="1"/>
</dbReference>
<feature type="domain" description="Type ISP restriction-modification enzyme LLaBIII C-terminal specificity" evidence="7">
    <location>
        <begin position="705"/>
        <end position="1004"/>
    </location>
</feature>
<comment type="catalytic activity">
    <reaction evidence="5">
        <text>a 2'-deoxyadenosine in DNA + S-adenosyl-L-methionine = an N(6)-methyl-2'-deoxyadenosine in DNA + S-adenosyl-L-homocysteine + H(+)</text>
        <dbReference type="Rhea" id="RHEA:15197"/>
        <dbReference type="Rhea" id="RHEA-COMP:12418"/>
        <dbReference type="Rhea" id="RHEA-COMP:12419"/>
        <dbReference type="ChEBI" id="CHEBI:15378"/>
        <dbReference type="ChEBI" id="CHEBI:57856"/>
        <dbReference type="ChEBI" id="CHEBI:59789"/>
        <dbReference type="ChEBI" id="CHEBI:90615"/>
        <dbReference type="ChEBI" id="CHEBI:90616"/>
        <dbReference type="EC" id="2.1.1.72"/>
    </reaction>
</comment>
<dbReference type="EC" id="2.1.1.72" evidence="2"/>
<dbReference type="PANTHER" id="PTHR33841">
    <property type="entry name" value="DNA METHYLTRANSFERASE YEEA-RELATED"/>
    <property type="match status" value="1"/>
</dbReference>
<evidence type="ECO:0000259" key="6">
    <source>
        <dbReference type="Pfam" id="PF02384"/>
    </source>
</evidence>
<evidence type="ECO:0000313" key="9">
    <source>
        <dbReference type="Proteomes" id="UP000289708"/>
    </source>
</evidence>
<evidence type="ECO:0000256" key="3">
    <source>
        <dbReference type="ARBA" id="ARBA00022603"/>
    </source>
</evidence>
<dbReference type="InterPro" id="IPR003356">
    <property type="entry name" value="DNA_methylase_A-5"/>
</dbReference>
<dbReference type="PRINTS" id="PR00507">
    <property type="entry name" value="N12N6MTFRASE"/>
</dbReference>
<dbReference type="AlphaFoldDB" id="A0A4Q0MP15"/>
<dbReference type="SUPFAM" id="SSF53335">
    <property type="entry name" value="S-adenosyl-L-methionine-dependent methyltransferases"/>
    <property type="match status" value="1"/>
</dbReference>
<dbReference type="GO" id="GO:0003677">
    <property type="term" value="F:DNA binding"/>
    <property type="evidence" value="ECO:0007669"/>
    <property type="project" value="InterPro"/>
</dbReference>
<keyword evidence="9" id="KW-1185">Reference proteome</keyword>
<dbReference type="EMBL" id="RYFI01000001">
    <property type="protein sequence ID" value="RXF75474.1"/>
    <property type="molecule type" value="Genomic_DNA"/>
</dbReference>
<gene>
    <name evidence="8" type="ORF">EK403_01040</name>
</gene>
<dbReference type="Gene3D" id="3.40.50.150">
    <property type="entry name" value="Vaccinia Virus protein VP39"/>
    <property type="match status" value="1"/>
</dbReference>
<dbReference type="GO" id="GO:0008170">
    <property type="term" value="F:N-methyltransferase activity"/>
    <property type="evidence" value="ECO:0007669"/>
    <property type="project" value="InterPro"/>
</dbReference>
<reference evidence="8 9" key="1">
    <citation type="submission" date="2018-12" db="EMBL/GenBank/DDBJ databases">
        <title>bacterium Hansschlegelia zhihuaiae S113.</title>
        <authorList>
            <person name="He J."/>
        </authorList>
    </citation>
    <scope>NUCLEOTIDE SEQUENCE [LARGE SCALE GENOMIC DNA]</scope>
    <source>
        <strain evidence="8 9">S 113</strain>
    </source>
</reference>
<protein>
    <recommendedName>
        <fullName evidence="2">site-specific DNA-methyltransferase (adenine-specific)</fullName>
        <ecNumber evidence="2">2.1.1.72</ecNumber>
    </recommendedName>
</protein>
<dbReference type="InterPro" id="IPR041635">
    <property type="entry name" value="Type_ISP_LLaBIII_C"/>
</dbReference>
<dbReference type="Proteomes" id="UP000289708">
    <property type="component" value="Unassembled WGS sequence"/>
</dbReference>
<organism evidence="8 9">
    <name type="scientific">Hansschlegelia zhihuaiae</name>
    <dbReference type="NCBI Taxonomy" id="405005"/>
    <lineage>
        <taxon>Bacteria</taxon>
        <taxon>Pseudomonadati</taxon>
        <taxon>Pseudomonadota</taxon>
        <taxon>Alphaproteobacteria</taxon>
        <taxon>Hyphomicrobiales</taxon>
        <taxon>Methylopilaceae</taxon>
        <taxon>Hansschlegelia</taxon>
    </lineage>
</organism>
<dbReference type="RefSeq" id="WP_128775653.1">
    <property type="nucleotide sequence ID" value="NZ_RYFI01000001.1"/>
</dbReference>
<dbReference type="InterPro" id="IPR050953">
    <property type="entry name" value="N4_N6_ade-DNA_methylase"/>
</dbReference>
<comment type="similarity">
    <text evidence="1">Belongs to the N(4)/N(6)-methyltransferase family.</text>
</comment>
<dbReference type="InterPro" id="IPR029063">
    <property type="entry name" value="SAM-dependent_MTases_sf"/>
</dbReference>
<dbReference type="OrthoDB" id="5194627at2"/>
<sequence length="1048" mass="119150">MAADFEAYFRALARTYREEDGTEHTDRAALEVLLKAAADDAKPGARITHEPRRDKAGAGSPDFKVTRASRIAGYVEVKQIDENLSKILKSEQIKKYRTLTDNLVLTDYLEFVWIRPDGEMIRERLAHSEDLSTRKLALKPERVEAVRMLLRGFFSAAPGRIDKGQVLAIALAKRAAMLRDFLSEELQRQIKEHREGRLLALHEVFRKQVFHDLGVGDFADAFAQMLAYGLFLARLNAGDEETVTLDNVRQHIPGSFALIRELVRFLDEMNEKPYGDIRWVIEELLSIVNGVDLAAIHEDLSFRARKAVSRKVRAEDEEEHRLFERDPFIYFYEDFLKAFNPEERRKRGVYYTPPPVVNFIIRAIDDILKDSFGIEKGLADHKQVTVLDFACGTGTFLLEVFEKIFETIGGPEAGAADLIVREHLLKNIYGFEYLMAPYTIAHLKLSQYLKDKGHPLKGGERLQVFLTNTLEPVEPQRDFMLPALSREVEAAQAVKDKPILVITGNPPYSGHSKNHGTWITTSIAEYRKGFPELSKPAQGKWLQDDYVKFIRFAQMKMDAVDEGIVGVITNHSWLDNPTFKGMRKSLLESFDRVYVLDLHGNAKKKETAPDGSKDENVFDIEQGVAISLFVKRRGLEKGVWRGDVWGKRLKKYQRSAELSVNQAIPNAIAPDVPDWLLTEQDKFSAEAYRQLVSIRAIFSPLGTPAPGFVTTHDQFAISFTPEEAQRKVGDLLATCSEAEARQLFRLCTQSQWKYEKAMQELPTVNLEKLTTHVLYRPFDTRWTIWDANVAVHRRERAMNLMLSGKNVALVTSRMTKGESFRHAQIVNQPIEAICMSPLTSNNGFIFPLWRGGIETFDTDFRAFLDARYDHHYTPEELLGYIYAVLYAPSYRSRYAEFLRLDFPRIPFPEAKAQFDALSDLGWTLVQAHLLKAAPKHEPRLGLYQGKGDHAVEAVRYSPEEHAIWINKIQRFAPVPAEVWGFHIGGYQVLDKYLKSRKGRTLSLTEIEHVGKVAETLAFTIAQMARIDAAYLAAFPAVDKAEAPLAPAS</sequence>
<dbReference type="PANTHER" id="PTHR33841:SF1">
    <property type="entry name" value="DNA METHYLTRANSFERASE A"/>
    <property type="match status" value="1"/>
</dbReference>
<name>A0A4Q0MP15_9HYPH</name>
<accession>A0A4Q0MP15</accession>
<comment type="caution">
    <text evidence="8">The sequence shown here is derived from an EMBL/GenBank/DDBJ whole genome shotgun (WGS) entry which is preliminary data.</text>
</comment>
<keyword evidence="3" id="KW-0489">Methyltransferase</keyword>
<evidence type="ECO:0000256" key="2">
    <source>
        <dbReference type="ARBA" id="ARBA00011900"/>
    </source>
</evidence>
<evidence type="ECO:0000256" key="4">
    <source>
        <dbReference type="ARBA" id="ARBA00022679"/>
    </source>
</evidence>
<dbReference type="GO" id="GO:0032259">
    <property type="term" value="P:methylation"/>
    <property type="evidence" value="ECO:0007669"/>
    <property type="project" value="UniProtKB-KW"/>
</dbReference>
<dbReference type="Pfam" id="PF18135">
    <property type="entry name" value="Type_ISP_C"/>
    <property type="match status" value="1"/>
</dbReference>
<evidence type="ECO:0000256" key="5">
    <source>
        <dbReference type="ARBA" id="ARBA00047942"/>
    </source>
</evidence>
<dbReference type="GO" id="GO:0009007">
    <property type="term" value="F:site-specific DNA-methyltransferase (adenine-specific) activity"/>
    <property type="evidence" value="ECO:0007669"/>
    <property type="project" value="UniProtKB-EC"/>
</dbReference>
<evidence type="ECO:0000256" key="1">
    <source>
        <dbReference type="ARBA" id="ARBA00006594"/>
    </source>
</evidence>
<evidence type="ECO:0000259" key="7">
    <source>
        <dbReference type="Pfam" id="PF18135"/>
    </source>
</evidence>
<keyword evidence="4" id="KW-0808">Transferase</keyword>
<feature type="domain" description="DNA methylase adenine-specific" evidence="6">
    <location>
        <begin position="325"/>
        <end position="516"/>
    </location>
</feature>
<evidence type="ECO:0000313" key="8">
    <source>
        <dbReference type="EMBL" id="RXF75474.1"/>
    </source>
</evidence>
<proteinExistence type="inferred from homology"/>